<reference evidence="6 7" key="1">
    <citation type="journal article" date="2019" name="Int. J. Syst. Evol. Microbiol.">
        <title>The Global Catalogue of Microorganisms (GCM) 10K type strain sequencing project: providing services to taxonomists for standard genome sequencing and annotation.</title>
        <authorList>
            <consortium name="The Broad Institute Genomics Platform"/>
            <consortium name="The Broad Institute Genome Sequencing Center for Infectious Disease"/>
            <person name="Wu L."/>
            <person name="Ma J."/>
        </authorList>
    </citation>
    <scope>NUCLEOTIDE SEQUENCE [LARGE SCALE GENOMIC DNA]</scope>
    <source>
        <strain evidence="6 7">JCM 10667</strain>
    </source>
</reference>
<feature type="region of interest" description="Disordered" evidence="4">
    <location>
        <begin position="1"/>
        <end position="26"/>
    </location>
</feature>
<evidence type="ECO:0000313" key="6">
    <source>
        <dbReference type="EMBL" id="GAA0600136.1"/>
    </source>
</evidence>
<proteinExistence type="inferred from homology"/>
<evidence type="ECO:0000313" key="7">
    <source>
        <dbReference type="Proteomes" id="UP001501427"/>
    </source>
</evidence>
<dbReference type="GO" id="GO:0016301">
    <property type="term" value="F:kinase activity"/>
    <property type="evidence" value="ECO:0007669"/>
    <property type="project" value="UniProtKB-KW"/>
</dbReference>
<evidence type="ECO:0000256" key="2">
    <source>
        <dbReference type="ARBA" id="ARBA00022679"/>
    </source>
</evidence>
<comment type="similarity">
    <text evidence="1">Belongs to the carbohydrate kinase PfkB family.</text>
</comment>
<dbReference type="InterPro" id="IPR050306">
    <property type="entry name" value="PfkB_Carbo_kinase"/>
</dbReference>
<dbReference type="PANTHER" id="PTHR43085:SF46">
    <property type="entry name" value="ADENOSINE KINASE"/>
    <property type="match status" value="1"/>
</dbReference>
<dbReference type="PANTHER" id="PTHR43085">
    <property type="entry name" value="HEXOKINASE FAMILY MEMBER"/>
    <property type="match status" value="1"/>
</dbReference>
<dbReference type="Pfam" id="PF00294">
    <property type="entry name" value="PfkB"/>
    <property type="match status" value="1"/>
</dbReference>
<name>A0ABN1FYN4_9ACTN</name>
<evidence type="ECO:0000256" key="1">
    <source>
        <dbReference type="ARBA" id="ARBA00010688"/>
    </source>
</evidence>
<keyword evidence="2" id="KW-0808">Transferase</keyword>
<dbReference type="SUPFAM" id="SSF53613">
    <property type="entry name" value="Ribokinase-like"/>
    <property type="match status" value="1"/>
</dbReference>
<feature type="domain" description="Carbohydrate kinase PfkB" evidence="5">
    <location>
        <begin position="49"/>
        <end position="322"/>
    </location>
</feature>
<keyword evidence="7" id="KW-1185">Reference proteome</keyword>
<comment type="caution">
    <text evidence="6">The sequence shown here is derived from an EMBL/GenBank/DDBJ whole genome shotgun (WGS) entry which is preliminary data.</text>
</comment>
<gene>
    <name evidence="6" type="ORF">GCM10009546_72700</name>
</gene>
<dbReference type="EMBL" id="BAAAHD010000095">
    <property type="protein sequence ID" value="GAA0600136.1"/>
    <property type="molecule type" value="Genomic_DNA"/>
</dbReference>
<dbReference type="Proteomes" id="UP001501427">
    <property type="component" value="Unassembled WGS sequence"/>
</dbReference>
<accession>A0ABN1FYN4</accession>
<evidence type="ECO:0000256" key="3">
    <source>
        <dbReference type="ARBA" id="ARBA00022777"/>
    </source>
</evidence>
<dbReference type="CDD" id="cd01942">
    <property type="entry name" value="ribokinase_group_A"/>
    <property type="match status" value="1"/>
</dbReference>
<protein>
    <submittedName>
        <fullName evidence="6">Carbohydrate kinase family protein</fullName>
    </submittedName>
</protein>
<sequence length="355" mass="38170">MVRWGSSLSGFETAGEQPDDHDEESGSVRIAVTGSIATDHLMTFPGRFTDQLLPDQLARVSLSFLVDELEIRRGGIAANICFGMGSLGKDSVLVGSVGDDFADYRSWLERHAVDTASVHVSEIHHTARFLCTTDQEQNQIATFYAGAMSEARSIEIKPVADRVGGLDLVVISPNDPEAMLRHTDECRTRGIPFAADPSQQLARMEGTEVRRLIDGAAYLFSNDYERALAEEKTGWSGEEILGRVGVRVTTLGAKGVVIDREGEEGLHVPCLPVENVVDPTGVGDAFRAGFLTATAWNLPLERAAQVGCAIAAHALEAAGPQEYTLSRQGFLDRFAAAYGSDAADEIAPHLTCPAP</sequence>
<feature type="compositionally biased region" description="Polar residues" evidence="4">
    <location>
        <begin position="1"/>
        <end position="10"/>
    </location>
</feature>
<dbReference type="Gene3D" id="3.40.1190.20">
    <property type="match status" value="1"/>
</dbReference>
<organism evidence="6 7">
    <name type="scientific">Actinomadura livida</name>
    <dbReference type="NCBI Taxonomy" id="79909"/>
    <lineage>
        <taxon>Bacteria</taxon>
        <taxon>Bacillati</taxon>
        <taxon>Actinomycetota</taxon>
        <taxon>Actinomycetes</taxon>
        <taxon>Streptosporangiales</taxon>
        <taxon>Thermomonosporaceae</taxon>
        <taxon>Actinomadura</taxon>
    </lineage>
</organism>
<evidence type="ECO:0000259" key="5">
    <source>
        <dbReference type="Pfam" id="PF00294"/>
    </source>
</evidence>
<dbReference type="InterPro" id="IPR011611">
    <property type="entry name" value="PfkB_dom"/>
</dbReference>
<keyword evidence="3 6" id="KW-0418">Kinase</keyword>
<dbReference type="InterPro" id="IPR029056">
    <property type="entry name" value="Ribokinase-like"/>
</dbReference>
<evidence type="ECO:0000256" key="4">
    <source>
        <dbReference type="SAM" id="MobiDB-lite"/>
    </source>
</evidence>